<dbReference type="PANTHER" id="PTHR22911:SF76">
    <property type="entry name" value="EAMA DOMAIN-CONTAINING PROTEIN"/>
    <property type="match status" value="1"/>
</dbReference>
<feature type="transmembrane region" description="Helical" evidence="2">
    <location>
        <begin position="121"/>
        <end position="139"/>
    </location>
</feature>
<dbReference type="AlphaFoldDB" id="A0A023X373"/>
<evidence type="ECO:0000256" key="2">
    <source>
        <dbReference type="SAM" id="Phobius"/>
    </source>
</evidence>
<evidence type="ECO:0000259" key="3">
    <source>
        <dbReference type="Pfam" id="PF00892"/>
    </source>
</evidence>
<keyword evidence="6" id="KW-1185">Reference proteome</keyword>
<dbReference type="OrthoDB" id="5242788at2"/>
<dbReference type="Gene3D" id="1.10.3730.20">
    <property type="match status" value="1"/>
</dbReference>
<proteinExistence type="inferred from homology"/>
<evidence type="ECO:0000313" key="5">
    <source>
        <dbReference type="EMBL" id="MDX5893926.1"/>
    </source>
</evidence>
<feature type="transmembrane region" description="Helical" evidence="2">
    <location>
        <begin position="145"/>
        <end position="166"/>
    </location>
</feature>
<evidence type="ECO:0000313" key="4">
    <source>
        <dbReference type="EMBL" id="AHY46519.1"/>
    </source>
</evidence>
<dbReference type="Pfam" id="PF00892">
    <property type="entry name" value="EamA"/>
    <property type="match status" value="2"/>
</dbReference>
<dbReference type="RefSeq" id="WP_038681409.1">
    <property type="nucleotide sequence ID" value="NZ_CP007514.1"/>
</dbReference>
<keyword evidence="2" id="KW-0812">Transmembrane</keyword>
<dbReference type="KEGG" id="rrd:RradSPS_1236"/>
<dbReference type="InterPro" id="IPR037185">
    <property type="entry name" value="EmrE-like"/>
</dbReference>
<dbReference type="Proteomes" id="UP001281130">
    <property type="component" value="Unassembled WGS sequence"/>
</dbReference>
<dbReference type="SUPFAM" id="SSF103481">
    <property type="entry name" value="Multidrug resistance efflux transporter EmrE"/>
    <property type="match status" value="2"/>
</dbReference>
<feature type="transmembrane region" description="Helical" evidence="2">
    <location>
        <begin position="178"/>
        <end position="199"/>
    </location>
</feature>
<evidence type="ECO:0000256" key="1">
    <source>
        <dbReference type="ARBA" id="ARBA00007362"/>
    </source>
</evidence>
<feature type="transmembrane region" description="Helical" evidence="2">
    <location>
        <begin position="35"/>
        <end position="54"/>
    </location>
</feature>
<name>A0A023X373_RUBRA</name>
<organism evidence="4 6">
    <name type="scientific">Rubrobacter radiotolerans</name>
    <name type="common">Arthrobacter radiotolerans</name>
    <dbReference type="NCBI Taxonomy" id="42256"/>
    <lineage>
        <taxon>Bacteria</taxon>
        <taxon>Bacillati</taxon>
        <taxon>Actinomycetota</taxon>
        <taxon>Rubrobacteria</taxon>
        <taxon>Rubrobacterales</taxon>
        <taxon>Rubrobacteraceae</taxon>
        <taxon>Rubrobacter</taxon>
    </lineage>
</organism>
<dbReference type="PANTHER" id="PTHR22911">
    <property type="entry name" value="ACYL-MALONYL CONDENSING ENZYME-RELATED"/>
    <property type="match status" value="1"/>
</dbReference>
<dbReference type="InterPro" id="IPR000620">
    <property type="entry name" value="EamA_dom"/>
</dbReference>
<evidence type="ECO:0000313" key="6">
    <source>
        <dbReference type="Proteomes" id="UP000025229"/>
    </source>
</evidence>
<comment type="similarity">
    <text evidence="1">Belongs to the EamA transporter family.</text>
</comment>
<dbReference type="STRING" id="42256.RradSPS_1236"/>
<keyword evidence="2" id="KW-1133">Transmembrane helix</keyword>
<keyword evidence="2" id="KW-0472">Membrane</keyword>
<sequence>MEGVSRARLGAALVVGVIAVGASAVLIRLADAPPVAVAFWRCALGVGMLLPVALLRRERFPKGRTLGIALLSGVALGGHFGFWISSLEHTSVAASVVLVSCSPVFVAALAFALFGERTGRLSLLGIAVSIAGTAIIATDESVGSAAIYGNALALLGAATFALYITIGRFARTGGVGAVAYSIVAYASASATLFLSGLAFGTRLWGFEAGTWFWILAVAVGPQIFGHTVFNWALGYIEASVISGITLTEPVVSAVLAWLVLGERPGLQTVLGGVVVLVGLYALLIGRERGKG</sequence>
<dbReference type="GO" id="GO:0016020">
    <property type="term" value="C:membrane"/>
    <property type="evidence" value="ECO:0007669"/>
    <property type="project" value="InterPro"/>
</dbReference>
<feature type="domain" description="EamA" evidence="3">
    <location>
        <begin position="13"/>
        <end position="137"/>
    </location>
</feature>
<reference evidence="4 6" key="1">
    <citation type="submission" date="2014-03" db="EMBL/GenBank/DDBJ databases">
        <title>Complete genome sequence of the Radio-Resistant Rubrobacter radiotolerans RSPS-4.</title>
        <authorList>
            <person name="Egas C.C."/>
            <person name="Barroso C.C."/>
            <person name="Froufe H.J.C."/>
            <person name="Pacheco J.J."/>
            <person name="Albuquerque L.L."/>
            <person name="da Costa M.M.S."/>
        </authorList>
    </citation>
    <scope>NUCLEOTIDE SEQUENCE [LARGE SCALE GENOMIC DNA]</scope>
    <source>
        <strain evidence="4 6">RSPS-4</strain>
    </source>
</reference>
<reference evidence="5" key="2">
    <citation type="submission" date="2023-11" db="EMBL/GenBank/DDBJ databases">
        <title>MicrobeMod: A computational toolkit for identifying prokaryotic methylation and restriction-modification with nanopore sequencing.</title>
        <authorList>
            <person name="Crits-Christoph A."/>
            <person name="Kang S.C."/>
            <person name="Lee H."/>
            <person name="Ostrov N."/>
        </authorList>
    </citation>
    <scope>NUCLEOTIDE SEQUENCE</scope>
    <source>
        <strain evidence="5">ATCC 51242</strain>
    </source>
</reference>
<gene>
    <name evidence="4" type="ORF">RradSPS_1236</name>
    <name evidence="5" type="ORF">SIL72_07755</name>
</gene>
<feature type="domain" description="EamA" evidence="3">
    <location>
        <begin position="148"/>
        <end position="283"/>
    </location>
</feature>
<feature type="transmembrane region" description="Helical" evidence="2">
    <location>
        <begin position="211"/>
        <end position="233"/>
    </location>
</feature>
<feature type="transmembrane region" description="Helical" evidence="2">
    <location>
        <begin position="9"/>
        <end position="29"/>
    </location>
</feature>
<dbReference type="Proteomes" id="UP000025229">
    <property type="component" value="Chromosome"/>
</dbReference>
<feature type="transmembrane region" description="Helical" evidence="2">
    <location>
        <begin position="240"/>
        <end position="260"/>
    </location>
</feature>
<feature type="transmembrane region" description="Helical" evidence="2">
    <location>
        <begin position="266"/>
        <end position="285"/>
    </location>
</feature>
<dbReference type="PATRIC" id="fig|42256.3.peg.1251"/>
<feature type="transmembrane region" description="Helical" evidence="2">
    <location>
        <begin position="66"/>
        <end position="86"/>
    </location>
</feature>
<dbReference type="HOGENOM" id="CLU_033863_0_2_11"/>
<accession>A0A023X373</accession>
<dbReference type="eggNOG" id="COG0697">
    <property type="taxonomic scope" value="Bacteria"/>
</dbReference>
<dbReference type="EMBL" id="CP007514">
    <property type="protein sequence ID" value="AHY46519.1"/>
    <property type="molecule type" value="Genomic_DNA"/>
</dbReference>
<protein>
    <submittedName>
        <fullName evidence="5">DMT family transporter</fullName>
    </submittedName>
    <submittedName>
        <fullName evidence="4">EamA-like transporter family</fullName>
    </submittedName>
</protein>
<dbReference type="EMBL" id="JAWXXX010000001">
    <property type="protein sequence ID" value="MDX5893926.1"/>
    <property type="molecule type" value="Genomic_DNA"/>
</dbReference>
<feature type="transmembrane region" description="Helical" evidence="2">
    <location>
        <begin position="92"/>
        <end position="114"/>
    </location>
</feature>